<dbReference type="InterPro" id="IPR001932">
    <property type="entry name" value="PPM-type_phosphatase-like_dom"/>
</dbReference>
<dbReference type="InterPro" id="IPR035965">
    <property type="entry name" value="PAS-like_dom_sf"/>
</dbReference>
<evidence type="ECO:0000313" key="5">
    <source>
        <dbReference type="Proteomes" id="UP001060733"/>
    </source>
</evidence>
<dbReference type="PANTHER" id="PTHR43156:SF2">
    <property type="entry name" value="STAGE II SPORULATION PROTEIN E"/>
    <property type="match status" value="1"/>
</dbReference>
<dbReference type="Pfam" id="PF00989">
    <property type="entry name" value="PAS"/>
    <property type="match status" value="1"/>
</dbReference>
<dbReference type="InterPro" id="IPR036890">
    <property type="entry name" value="HATPase_C_sf"/>
</dbReference>
<dbReference type="InterPro" id="IPR013767">
    <property type="entry name" value="PAS_fold"/>
</dbReference>
<reference evidence="4" key="1">
    <citation type="submission" date="2022-10" db="EMBL/GenBank/DDBJ databases">
        <authorList>
            <person name="Mo P."/>
        </authorList>
    </citation>
    <scope>NUCLEOTIDE SEQUENCE</scope>
    <source>
        <strain evidence="4">HUAS 14-6</strain>
    </source>
</reference>
<dbReference type="PROSITE" id="PS50112">
    <property type="entry name" value="PAS"/>
    <property type="match status" value="1"/>
</dbReference>
<dbReference type="Pfam" id="PF13581">
    <property type="entry name" value="HATPase_c_2"/>
    <property type="match status" value="1"/>
</dbReference>
<dbReference type="SUPFAM" id="SSF55781">
    <property type="entry name" value="GAF domain-like"/>
    <property type="match status" value="1"/>
</dbReference>
<dbReference type="NCBIfam" id="TIGR00229">
    <property type="entry name" value="sensory_box"/>
    <property type="match status" value="1"/>
</dbReference>
<dbReference type="SMART" id="SM00091">
    <property type="entry name" value="PAS"/>
    <property type="match status" value="2"/>
</dbReference>
<dbReference type="Pfam" id="PF07228">
    <property type="entry name" value="SpoIIE"/>
    <property type="match status" value="1"/>
</dbReference>
<accession>A0ABY6ER81</accession>
<dbReference type="InterPro" id="IPR013656">
    <property type="entry name" value="PAS_4"/>
</dbReference>
<dbReference type="SUPFAM" id="SSF55785">
    <property type="entry name" value="PYP-like sensor domain (PAS domain)"/>
    <property type="match status" value="2"/>
</dbReference>
<dbReference type="InterPro" id="IPR000014">
    <property type="entry name" value="PAS"/>
</dbReference>
<dbReference type="SUPFAM" id="SSF55874">
    <property type="entry name" value="ATPase domain of HSP90 chaperone/DNA topoisomerase II/histidine kinase"/>
    <property type="match status" value="1"/>
</dbReference>
<proteinExistence type="predicted"/>
<dbReference type="Pfam" id="PF08448">
    <property type="entry name" value="PAS_4"/>
    <property type="match status" value="1"/>
</dbReference>
<dbReference type="InterPro" id="IPR003018">
    <property type="entry name" value="GAF"/>
</dbReference>
<dbReference type="CDD" id="cd16936">
    <property type="entry name" value="HATPase_RsbW-like"/>
    <property type="match status" value="1"/>
</dbReference>
<sequence>MHGVGGGAAVVGDDVLMRLDEGGRVLEWQRAAEEMFGWSAEDTVGQSVAALVRGAATDGPVGRSRLDETHAVLVRPLLTGERLVWDVRRAADAASGEDMAILRAMFTQSPVGLHVLDEHLRIVRMNTATRALRGTAVGRLRGRLFTEAYGIAAPEAEEAAARRVLDSGRPELNRLVRGTRATPGRGRGIYSVSYVRLENVRGDTLGLVVSAVDVTERERALQRLSVLGEVRRRVGERLDVIAACQEFVDAVVPAFAGIAVVEVVDDVVRGEAPPLVPVDRDVPLRRAAFSGRMSAYPLGDVRHLPYGTPFSRVLSDLRPRLVSVEEDSLWLTADPARADAIKQSAAHSLIVAPLELRGEAFGVVSFYRHEDEDPFEQDDVALAADLCGHAALCIDNARRYARERAIAATVQRRLLPQRPAVPSTVELGHLHLPAPEGGGVWFDVIGLAGARSALIVGEVAGRGMAAATTMGQLRTVIHSLAALDVAPDELMARLNDTATRLADERAALPTGDPLHREPLTASCLIAVYDPIDLTCTFVRAGLSDPLVVPPDGEPATVPVPAGPLLAGPGNAPFPATTVPLPAGSTLAIGTSLLAREVLAPSAPLRPLFDGSAGRPLNELCDAVAYAVDHGRPAGDALLLFARTTALPAGQVFTRPLPAEAEAAPFARAAVRRRLREWGVDQETSFVTELIVSELVGNAVRYGAPPFRLRLILNGVLTCEVTDAAAAAPHIRHARASDETGRGLFIVATLADAWGMRYLPVGKTVWAQQSVGDGTGGTDGTGGKGDAAAQ</sequence>
<protein>
    <submittedName>
        <fullName evidence="4">SpoIIE family protein phosphatase</fullName>
    </submittedName>
</protein>
<feature type="region of interest" description="Disordered" evidence="2">
    <location>
        <begin position="768"/>
        <end position="789"/>
    </location>
</feature>
<dbReference type="Gene3D" id="3.30.450.20">
    <property type="entry name" value="PAS domain"/>
    <property type="match status" value="2"/>
</dbReference>
<dbReference type="InterPro" id="IPR003594">
    <property type="entry name" value="HATPase_dom"/>
</dbReference>
<dbReference type="EMBL" id="CP106795">
    <property type="protein sequence ID" value="UXY36901.1"/>
    <property type="molecule type" value="Genomic_DNA"/>
</dbReference>
<evidence type="ECO:0000256" key="1">
    <source>
        <dbReference type="ARBA" id="ARBA00022801"/>
    </source>
</evidence>
<dbReference type="InterPro" id="IPR036457">
    <property type="entry name" value="PPM-type-like_dom_sf"/>
</dbReference>
<evidence type="ECO:0000313" key="4">
    <source>
        <dbReference type="EMBL" id="UXY36901.1"/>
    </source>
</evidence>
<name>A0ABY6ER81_9ACTN</name>
<gene>
    <name evidence="4" type="ORF">N8I86_20545</name>
</gene>
<dbReference type="SMART" id="SM00065">
    <property type="entry name" value="GAF"/>
    <property type="match status" value="1"/>
</dbReference>
<dbReference type="Proteomes" id="UP001060733">
    <property type="component" value="Chromosome"/>
</dbReference>
<dbReference type="InterPro" id="IPR029016">
    <property type="entry name" value="GAF-like_dom_sf"/>
</dbReference>
<dbReference type="Gene3D" id="3.60.40.10">
    <property type="entry name" value="PPM-type phosphatase domain"/>
    <property type="match status" value="1"/>
</dbReference>
<dbReference type="Gene3D" id="3.30.450.40">
    <property type="match status" value="1"/>
</dbReference>
<keyword evidence="5" id="KW-1185">Reference proteome</keyword>
<dbReference type="CDD" id="cd00130">
    <property type="entry name" value="PAS"/>
    <property type="match status" value="1"/>
</dbReference>
<feature type="domain" description="PAS" evidence="3">
    <location>
        <begin position="16"/>
        <end position="47"/>
    </location>
</feature>
<dbReference type="InterPro" id="IPR052016">
    <property type="entry name" value="Bact_Sigma-Reg"/>
</dbReference>
<evidence type="ECO:0000259" key="3">
    <source>
        <dbReference type="PROSITE" id="PS50112"/>
    </source>
</evidence>
<dbReference type="RefSeq" id="WP_263278396.1">
    <property type="nucleotide sequence ID" value="NZ_CP106795.1"/>
</dbReference>
<evidence type="ECO:0000256" key="2">
    <source>
        <dbReference type="SAM" id="MobiDB-lite"/>
    </source>
</evidence>
<dbReference type="Gene3D" id="3.30.565.10">
    <property type="entry name" value="Histidine kinase-like ATPase, C-terminal domain"/>
    <property type="match status" value="1"/>
</dbReference>
<feature type="compositionally biased region" description="Gly residues" evidence="2">
    <location>
        <begin position="772"/>
        <end position="789"/>
    </location>
</feature>
<dbReference type="Pfam" id="PF01590">
    <property type="entry name" value="GAF"/>
    <property type="match status" value="1"/>
</dbReference>
<organism evidence="4 5">
    <name type="scientific">Streptomyces albidocamelliae</name>
    <dbReference type="NCBI Taxonomy" id="2981135"/>
    <lineage>
        <taxon>Bacteria</taxon>
        <taxon>Bacillati</taxon>
        <taxon>Actinomycetota</taxon>
        <taxon>Actinomycetes</taxon>
        <taxon>Kitasatosporales</taxon>
        <taxon>Streptomycetaceae</taxon>
        <taxon>Streptomyces</taxon>
    </lineage>
</organism>
<dbReference type="PANTHER" id="PTHR43156">
    <property type="entry name" value="STAGE II SPORULATION PROTEIN E-RELATED"/>
    <property type="match status" value="1"/>
</dbReference>
<keyword evidence="1" id="KW-0378">Hydrolase</keyword>